<dbReference type="OrthoDB" id="6188167at2"/>
<keyword evidence="2" id="KW-1185">Reference proteome</keyword>
<dbReference type="Proteomes" id="UP000297729">
    <property type="component" value="Unassembled WGS sequence"/>
</dbReference>
<name>A0A4Y9SNE1_9BURK</name>
<gene>
    <name evidence="1" type="ORF">E4L98_08040</name>
</gene>
<dbReference type="Pfam" id="PF07793">
    <property type="entry name" value="DUF1631"/>
    <property type="match status" value="1"/>
</dbReference>
<proteinExistence type="predicted"/>
<dbReference type="EMBL" id="SPVG01000075">
    <property type="protein sequence ID" value="TFW26997.1"/>
    <property type="molecule type" value="Genomic_DNA"/>
</dbReference>
<organism evidence="1 2">
    <name type="scientific">Duganella callida</name>
    <dbReference type="NCBI Taxonomy" id="2561932"/>
    <lineage>
        <taxon>Bacteria</taxon>
        <taxon>Pseudomonadati</taxon>
        <taxon>Pseudomonadota</taxon>
        <taxon>Betaproteobacteria</taxon>
        <taxon>Burkholderiales</taxon>
        <taxon>Oxalobacteraceae</taxon>
        <taxon>Telluria group</taxon>
        <taxon>Duganella</taxon>
    </lineage>
</organism>
<sequence length="868" mass="91964">MENPVPPSATKKTATSRHAVLEELIGIALKHAGDQYLALATRLAGALIDATDGDTRAIQARLRAGNQLRNRNYAFLHLATTSLEQALRRELAALAPAARAPALAGAELSLVTIEEMENKVAMGGVSKPFDALHAASLQTLSVRLGYLLERDSLRTGQNPFRPEVFLTALQQAWTEFDNAPESASLLLPLLKPELFIELGPMFDALNLALQSRGVLAGAADRHAVRRTDGVRDAAAKAKTNQQALAQQLREFFASSDVAGSAAGEIVDGIAGSMLAGVDLTIPDLPAAALSAGGAWSPNAAAVRAGGSDALHGSAVPEQSRQGAAISGGAFGTSAGGTIAMTAAGVAAPPPGYVVHPASFAPRGDGTATAGGTSAAAPGAIATPGIGAGTVPAAGFMPAAGQGSAAVATAGIQQPLLDYLARLQKTVPYESIGNLAVAAAVAPPDGEPVASAKVFYLPHIKQSMPQGSLSRADESTIDLLTAVFDTVFRDQSISTEIRDLIRFLQIPVLKAALVDKNFFFQEAHPARRLLELLSRMGWEQRKNPDDPIVQAMRRSVDRVGRDDAQELTVFAEAVNELEALIDADEKAATAAIAEPIAAALKQEKFAESARLAQDAVALRIGTGEVIAVVEAFLERRWVSVLTIAYNIEDDKPGAVNNATRTMDELIWSVRPKLTSDERRQLIARLPGLLSALNKWLDVIKWQDADRLQFFAELAECHASIVRAPVDMPPERRIEISLQVAQQAAERRLARQARTEVEAQAQTTPAQEAACSEVENLERGMWLSFVQDDGGERKVKLAWISPKRTLYIFSTATRQEAFSMSGEELAQRIQAGRAVMLRTEGVVTTALTEALARSAAIGPAGSGAIVDERS</sequence>
<reference evidence="1 2" key="1">
    <citation type="submission" date="2019-03" db="EMBL/GenBank/DDBJ databases">
        <title>Draft Genome Sequence of Duganella callidus sp. nov., a Novel Duganella Species Isolated from Cultivated Soil.</title>
        <authorList>
            <person name="Raths R."/>
            <person name="Peta V."/>
            <person name="Bucking H."/>
        </authorList>
    </citation>
    <scope>NUCLEOTIDE SEQUENCE [LARGE SCALE GENOMIC DNA]</scope>
    <source>
        <strain evidence="1 2">DN04</strain>
    </source>
</reference>
<protein>
    <submittedName>
        <fullName evidence="1">DUF1631 family protein</fullName>
    </submittedName>
</protein>
<dbReference type="RefSeq" id="WP_135201047.1">
    <property type="nucleotide sequence ID" value="NZ_SPVG01000075.1"/>
</dbReference>
<comment type="caution">
    <text evidence="1">The sequence shown here is derived from an EMBL/GenBank/DDBJ whole genome shotgun (WGS) entry which is preliminary data.</text>
</comment>
<evidence type="ECO:0000313" key="2">
    <source>
        <dbReference type="Proteomes" id="UP000297729"/>
    </source>
</evidence>
<accession>A0A4Y9SNE1</accession>
<dbReference type="InterPro" id="IPR012434">
    <property type="entry name" value="DUF1631"/>
</dbReference>
<dbReference type="AlphaFoldDB" id="A0A4Y9SNE1"/>
<evidence type="ECO:0000313" key="1">
    <source>
        <dbReference type="EMBL" id="TFW26997.1"/>
    </source>
</evidence>